<protein>
    <submittedName>
        <fullName evidence="2">Uncharacterized protein</fullName>
    </submittedName>
</protein>
<evidence type="ECO:0000313" key="2">
    <source>
        <dbReference type="EnsemblPlants" id="Bo01232s010.1"/>
    </source>
</evidence>
<keyword evidence="1" id="KW-0812">Transmembrane</keyword>
<sequence>MASSHCIINHTTLPVDYGLTHPVMICNGTRPFVFTLWFGLSLYHFFVYLTSPQLNARSDHLIGTKPRSSILFDHQCHNNI</sequence>
<keyword evidence="1" id="KW-0472">Membrane</keyword>
<name>A0A0D2ZUC1_BRAOL</name>
<dbReference type="HOGENOM" id="CLU_2593111_0_0_1"/>
<accession>A0A0D2ZUC1</accession>
<dbReference type="EnsemblPlants" id="Bo01232s010.1">
    <property type="protein sequence ID" value="Bo01232s010.1"/>
    <property type="gene ID" value="Bo01232s010"/>
</dbReference>
<keyword evidence="3" id="KW-1185">Reference proteome</keyword>
<dbReference type="Proteomes" id="UP000032141">
    <property type="component" value="Unassembled WGS sequence"/>
</dbReference>
<dbReference type="AlphaFoldDB" id="A0A0D2ZUC1"/>
<proteinExistence type="predicted"/>
<evidence type="ECO:0000256" key="1">
    <source>
        <dbReference type="SAM" id="Phobius"/>
    </source>
</evidence>
<feature type="transmembrane region" description="Helical" evidence="1">
    <location>
        <begin position="32"/>
        <end position="50"/>
    </location>
</feature>
<keyword evidence="1" id="KW-1133">Transmembrane helix</keyword>
<reference evidence="2" key="1">
    <citation type="journal article" date="2014" name="Genome Biol.">
        <title>Transcriptome and methylome profiling reveals relics of genome dominance in the mesopolyploid Brassica oleracea.</title>
        <authorList>
            <person name="Parkin I.A."/>
            <person name="Koh C."/>
            <person name="Tang H."/>
            <person name="Robinson S.J."/>
            <person name="Kagale S."/>
            <person name="Clarke W.E."/>
            <person name="Town C.D."/>
            <person name="Nixon J."/>
            <person name="Krishnakumar V."/>
            <person name="Bidwell S.L."/>
            <person name="Denoeud F."/>
            <person name="Belcram H."/>
            <person name="Links M.G."/>
            <person name="Just J."/>
            <person name="Clarke C."/>
            <person name="Bender T."/>
            <person name="Huebert T."/>
            <person name="Mason A.S."/>
            <person name="Pires J.C."/>
            <person name="Barker G."/>
            <person name="Moore J."/>
            <person name="Walley P.G."/>
            <person name="Manoli S."/>
            <person name="Batley J."/>
            <person name="Edwards D."/>
            <person name="Nelson M.N."/>
            <person name="Wang X."/>
            <person name="Paterson A.H."/>
            <person name="King G."/>
            <person name="Bancroft I."/>
            <person name="Chalhoub B."/>
            <person name="Sharpe A.G."/>
        </authorList>
    </citation>
    <scope>NUCLEOTIDE SEQUENCE [LARGE SCALE GENOMIC DNA]</scope>
    <source>
        <strain evidence="2">cv. TO1000</strain>
    </source>
</reference>
<reference evidence="2" key="2">
    <citation type="submission" date="2015-06" db="UniProtKB">
        <authorList>
            <consortium name="EnsemblPlants"/>
        </authorList>
    </citation>
    <scope>IDENTIFICATION</scope>
</reference>
<organism evidence="2 3">
    <name type="scientific">Brassica oleracea var. oleracea</name>
    <dbReference type="NCBI Taxonomy" id="109376"/>
    <lineage>
        <taxon>Eukaryota</taxon>
        <taxon>Viridiplantae</taxon>
        <taxon>Streptophyta</taxon>
        <taxon>Embryophyta</taxon>
        <taxon>Tracheophyta</taxon>
        <taxon>Spermatophyta</taxon>
        <taxon>Magnoliopsida</taxon>
        <taxon>eudicotyledons</taxon>
        <taxon>Gunneridae</taxon>
        <taxon>Pentapetalae</taxon>
        <taxon>rosids</taxon>
        <taxon>malvids</taxon>
        <taxon>Brassicales</taxon>
        <taxon>Brassicaceae</taxon>
        <taxon>Brassiceae</taxon>
        <taxon>Brassica</taxon>
    </lineage>
</organism>
<evidence type="ECO:0000313" key="3">
    <source>
        <dbReference type="Proteomes" id="UP000032141"/>
    </source>
</evidence>
<dbReference type="Gramene" id="Bo01232s010.1">
    <property type="protein sequence ID" value="Bo01232s010.1"/>
    <property type="gene ID" value="Bo01232s010"/>
</dbReference>